<dbReference type="EMBL" id="LAZR01002335">
    <property type="protein sequence ID" value="KKN31369.1"/>
    <property type="molecule type" value="Genomic_DNA"/>
</dbReference>
<protein>
    <submittedName>
        <fullName evidence="1">Uncharacterized protein</fullName>
    </submittedName>
</protein>
<proteinExistence type="predicted"/>
<accession>A0A0F9PMH7</accession>
<name>A0A0F9PMH7_9ZZZZ</name>
<comment type="caution">
    <text evidence="1">The sequence shown here is derived from an EMBL/GenBank/DDBJ whole genome shotgun (WGS) entry which is preliminary data.</text>
</comment>
<evidence type="ECO:0000313" key="1">
    <source>
        <dbReference type="EMBL" id="KKN31369.1"/>
    </source>
</evidence>
<sequence length="48" mass="5703">MSESANTIIKYFCDRFLDIDYYPSSLKVILDLELKKIKNIKNKFSRSL</sequence>
<organism evidence="1">
    <name type="scientific">marine sediment metagenome</name>
    <dbReference type="NCBI Taxonomy" id="412755"/>
    <lineage>
        <taxon>unclassified sequences</taxon>
        <taxon>metagenomes</taxon>
        <taxon>ecological metagenomes</taxon>
    </lineage>
</organism>
<gene>
    <name evidence="1" type="ORF">LCGC14_0824700</name>
</gene>
<dbReference type="AlphaFoldDB" id="A0A0F9PMH7"/>
<reference evidence="1" key="1">
    <citation type="journal article" date="2015" name="Nature">
        <title>Complex archaea that bridge the gap between prokaryotes and eukaryotes.</title>
        <authorList>
            <person name="Spang A."/>
            <person name="Saw J.H."/>
            <person name="Jorgensen S.L."/>
            <person name="Zaremba-Niedzwiedzka K."/>
            <person name="Martijn J."/>
            <person name="Lind A.E."/>
            <person name="van Eijk R."/>
            <person name="Schleper C."/>
            <person name="Guy L."/>
            <person name="Ettema T.J."/>
        </authorList>
    </citation>
    <scope>NUCLEOTIDE SEQUENCE</scope>
</reference>